<sequence length="49" mass="5683">MPEIKAAPYTFVKEGIFYHSRRVPSDLSAPYNANRIMYSLRTRYAVVAM</sequence>
<gene>
    <name evidence="2" type="ORF">BCF38_1119</name>
    <name evidence="3" type="ORF">SAMN05421539_1119</name>
</gene>
<dbReference type="Pfam" id="PF20172">
    <property type="entry name" value="DUF6538"/>
    <property type="match status" value="1"/>
</dbReference>
<name>A0A2Y9C8P8_9RHOB</name>
<dbReference type="AlphaFoldDB" id="A0A2Y9C8P8"/>
<dbReference type="RefSeq" id="WP_407066414.1">
    <property type="nucleotide sequence ID" value="NZ_QGDJ01000011.1"/>
</dbReference>
<proteinExistence type="predicted"/>
<feature type="domain" description="DUF6538" evidence="1">
    <location>
        <begin position="10"/>
        <end position="48"/>
    </location>
</feature>
<evidence type="ECO:0000259" key="1">
    <source>
        <dbReference type="Pfam" id="PF20172"/>
    </source>
</evidence>
<dbReference type="EMBL" id="UETC01000011">
    <property type="protein sequence ID" value="SSA49843.1"/>
    <property type="molecule type" value="Genomic_DNA"/>
</dbReference>
<dbReference type="EMBL" id="QGDJ01000011">
    <property type="protein sequence ID" value="PWJ14994.1"/>
    <property type="molecule type" value="Genomic_DNA"/>
</dbReference>
<evidence type="ECO:0000313" key="3">
    <source>
        <dbReference type="EMBL" id="SSA49843.1"/>
    </source>
</evidence>
<protein>
    <recommendedName>
        <fullName evidence="1">DUF6538 domain-containing protein</fullName>
    </recommendedName>
</protein>
<accession>A0A2Y9C8P8</accession>
<dbReference type="Proteomes" id="UP000245839">
    <property type="component" value="Unassembled WGS sequence"/>
</dbReference>
<organism evidence="3 5">
    <name type="scientific">Jannaschia seohaensis</name>
    <dbReference type="NCBI Taxonomy" id="475081"/>
    <lineage>
        <taxon>Bacteria</taxon>
        <taxon>Pseudomonadati</taxon>
        <taxon>Pseudomonadota</taxon>
        <taxon>Alphaproteobacteria</taxon>
        <taxon>Rhodobacterales</taxon>
        <taxon>Roseobacteraceae</taxon>
        <taxon>Jannaschia</taxon>
    </lineage>
</organism>
<reference evidence="2 4" key="2">
    <citation type="submission" date="2018-03" db="EMBL/GenBank/DDBJ databases">
        <title>Genomic Encyclopedia of Archaeal and Bacterial Type Strains, Phase II (KMG-II): from individual species to whole genera.</title>
        <authorList>
            <person name="Goeker M."/>
        </authorList>
    </citation>
    <scope>NUCLEOTIDE SEQUENCE [LARGE SCALE GENOMIC DNA]</scope>
    <source>
        <strain evidence="2 4">DSM 25227</strain>
    </source>
</reference>
<keyword evidence="4" id="KW-1185">Reference proteome</keyword>
<evidence type="ECO:0000313" key="5">
    <source>
        <dbReference type="Proteomes" id="UP000251571"/>
    </source>
</evidence>
<reference evidence="3 5" key="1">
    <citation type="submission" date="2016-10" db="EMBL/GenBank/DDBJ databases">
        <authorList>
            <person name="Cai Z."/>
        </authorList>
    </citation>
    <scope>NUCLEOTIDE SEQUENCE [LARGE SCALE GENOMIC DNA]</scope>
    <source>
        <strain evidence="3 5">DSM 25227</strain>
    </source>
</reference>
<dbReference type="Proteomes" id="UP000251571">
    <property type="component" value="Unassembled WGS sequence"/>
</dbReference>
<dbReference type="InterPro" id="IPR046668">
    <property type="entry name" value="DUF6538"/>
</dbReference>
<evidence type="ECO:0000313" key="4">
    <source>
        <dbReference type="Proteomes" id="UP000245839"/>
    </source>
</evidence>
<evidence type="ECO:0000313" key="2">
    <source>
        <dbReference type="EMBL" id="PWJ14994.1"/>
    </source>
</evidence>